<evidence type="ECO:0000313" key="2">
    <source>
        <dbReference type="Proteomes" id="UP000464086"/>
    </source>
</evidence>
<protein>
    <submittedName>
        <fullName evidence="1">Uncharacterized protein</fullName>
    </submittedName>
</protein>
<accession>A0A085K0M0</accession>
<dbReference type="AlphaFoldDB" id="A0A085K0M0"/>
<gene>
    <name evidence="1" type="ORF">GS397_21500</name>
</gene>
<dbReference type="RefSeq" id="WP_004212759.1">
    <property type="nucleotide sequence ID" value="NZ_CAIGKD010000008.1"/>
</dbReference>
<organism evidence="1 2">
    <name type="scientific">Sphingobium yanoikuyae</name>
    <name type="common">Sphingomonas yanoikuyae</name>
    <dbReference type="NCBI Taxonomy" id="13690"/>
    <lineage>
        <taxon>Bacteria</taxon>
        <taxon>Pseudomonadati</taxon>
        <taxon>Pseudomonadota</taxon>
        <taxon>Alphaproteobacteria</taxon>
        <taxon>Sphingomonadales</taxon>
        <taxon>Sphingomonadaceae</taxon>
        <taxon>Sphingobium</taxon>
    </lineage>
</organism>
<sequence length="120" mass="12730">MLHRRHAIIASAMALCMPATPAQANDLGCQVLLCLSNPGGATQYGACVPPMVKLWERLALGGSFPGCSGGGVAKTKVYDRNSATRRRVVMTFADGRQTTYSLANIERLPQAAIEPGTTPR</sequence>
<name>A0A085K0M0_SPHYA</name>
<reference evidence="1 2" key="1">
    <citation type="submission" date="2019-12" db="EMBL/GenBank/DDBJ databases">
        <title>Functional and genomic insights into the Sphingobium yanoikuyae YC-JY1, a bacterium efficiently degrading bisphenol A.</title>
        <authorList>
            <person name="Jia Y."/>
            <person name="Li X."/>
            <person name="Wang J."/>
            <person name="Eltoukhy A."/>
            <person name="Lamraoui I."/>
            <person name="Yan Y."/>
        </authorList>
    </citation>
    <scope>NUCLEOTIDE SEQUENCE [LARGE SCALE GENOMIC DNA]</scope>
    <source>
        <strain evidence="1 2">YC-JY1</strain>
    </source>
</reference>
<proteinExistence type="predicted"/>
<dbReference type="EMBL" id="CP047218">
    <property type="protein sequence ID" value="QHD69377.1"/>
    <property type="molecule type" value="Genomic_DNA"/>
</dbReference>
<dbReference type="Proteomes" id="UP000464086">
    <property type="component" value="Chromosome"/>
</dbReference>
<evidence type="ECO:0000313" key="1">
    <source>
        <dbReference type="EMBL" id="QHD69377.1"/>
    </source>
</evidence>